<gene>
    <name evidence="1" type="ORF">PPGU16_01300</name>
</gene>
<organism evidence="1 2">
    <name type="scientific">Paraburkholderia largidicola</name>
    <dbReference type="NCBI Taxonomy" id="3014751"/>
    <lineage>
        <taxon>Bacteria</taxon>
        <taxon>Pseudomonadati</taxon>
        <taxon>Pseudomonadota</taxon>
        <taxon>Betaproteobacteria</taxon>
        <taxon>Burkholderiales</taxon>
        <taxon>Burkholderiaceae</taxon>
        <taxon>Paraburkholderia</taxon>
    </lineage>
</organism>
<sequence length="95" mass="10516">MNMSLKPILNSVEQECPRLAKEAARPTLCHPAMRPTHVDTVVAASMLLVDSKTLLKSHSQKGNYSGIRPVRLPSRKLAWPLADIEKLLNIDGCDK</sequence>
<dbReference type="AlphaFoldDB" id="A0A7I8BF51"/>
<dbReference type="EMBL" id="AP023174">
    <property type="protein sequence ID" value="BCF87063.1"/>
    <property type="molecule type" value="Genomic_DNA"/>
</dbReference>
<protein>
    <submittedName>
        <fullName evidence="1">Uncharacterized protein</fullName>
    </submittedName>
</protein>
<reference evidence="1 2" key="1">
    <citation type="journal article" date="2020" name="Genes (Basel)">
        <title>Genomic Comparison of Insect Gut Symbionts from Divergent Burkholderia Subclades.</title>
        <authorList>
            <person name="Takeshita K."/>
            <person name="Kikuchi Y."/>
        </authorList>
    </citation>
    <scope>NUCLEOTIDE SEQUENCE [LARGE SCALE GENOMIC DNA]</scope>
    <source>
        <strain evidence="1 2">PGU16</strain>
    </source>
</reference>
<accession>A0A7I8BF51</accession>
<dbReference type="RefSeq" id="WP_243460557.1">
    <property type="nucleotide sequence ID" value="NZ_AP023174.1"/>
</dbReference>
<proteinExistence type="predicted"/>
<dbReference type="Proteomes" id="UP000510888">
    <property type="component" value="Chromosome 1"/>
</dbReference>
<evidence type="ECO:0000313" key="2">
    <source>
        <dbReference type="Proteomes" id="UP000510888"/>
    </source>
</evidence>
<evidence type="ECO:0000313" key="1">
    <source>
        <dbReference type="EMBL" id="BCF87063.1"/>
    </source>
</evidence>
<dbReference type="KEGG" id="plad:PPGU16_01300"/>
<keyword evidence="2" id="KW-1185">Reference proteome</keyword>
<name>A0A7I8BF51_9BURK</name>